<evidence type="ECO:0000313" key="4">
    <source>
        <dbReference type="EMBL" id="MCL7746711.1"/>
    </source>
</evidence>
<accession>A0A9X2CR34</accession>
<sequence length="103" mass="11541">MIRFTKSETNENLELKLEGDLDIESTEVVELELIPIMEQFKAVSINFKEVPFIDSSGIGLLLNAVQSLDEKGIKVTITDVREEVMDVFDLLQIPEIVGDGVFV</sequence>
<proteinExistence type="inferred from homology"/>
<dbReference type="NCBIfam" id="TIGR00377">
    <property type="entry name" value="ant_ant_sig"/>
    <property type="match status" value="1"/>
</dbReference>
<dbReference type="RefSeq" id="WP_250095626.1">
    <property type="nucleotide sequence ID" value="NZ_JAKRYL010000005.1"/>
</dbReference>
<comment type="caution">
    <text evidence="4">The sequence shown here is derived from an EMBL/GenBank/DDBJ whole genome shotgun (WGS) entry which is preliminary data.</text>
</comment>
<dbReference type="PROSITE" id="PS50801">
    <property type="entry name" value="STAS"/>
    <property type="match status" value="1"/>
</dbReference>
<evidence type="ECO:0000259" key="3">
    <source>
        <dbReference type="PROSITE" id="PS50801"/>
    </source>
</evidence>
<dbReference type="Proteomes" id="UP001139150">
    <property type="component" value="Unassembled WGS sequence"/>
</dbReference>
<dbReference type="InterPro" id="IPR036513">
    <property type="entry name" value="STAS_dom_sf"/>
</dbReference>
<dbReference type="AlphaFoldDB" id="A0A9X2CR34"/>
<organism evidence="4 5">
    <name type="scientific">Halalkalibacter alkaliphilus</name>
    <dbReference type="NCBI Taxonomy" id="2917993"/>
    <lineage>
        <taxon>Bacteria</taxon>
        <taxon>Bacillati</taxon>
        <taxon>Bacillota</taxon>
        <taxon>Bacilli</taxon>
        <taxon>Bacillales</taxon>
        <taxon>Bacillaceae</taxon>
        <taxon>Halalkalibacter</taxon>
    </lineage>
</organism>
<dbReference type="InterPro" id="IPR002645">
    <property type="entry name" value="STAS_dom"/>
</dbReference>
<evidence type="ECO:0000313" key="5">
    <source>
        <dbReference type="Proteomes" id="UP001139150"/>
    </source>
</evidence>
<keyword evidence="5" id="KW-1185">Reference proteome</keyword>
<protein>
    <recommendedName>
        <fullName evidence="2">Anti-sigma factor antagonist</fullName>
    </recommendedName>
</protein>
<gene>
    <name evidence="4" type="ORF">MF646_06200</name>
</gene>
<dbReference type="Pfam" id="PF01740">
    <property type="entry name" value="STAS"/>
    <property type="match status" value="1"/>
</dbReference>
<comment type="similarity">
    <text evidence="1 2">Belongs to the anti-sigma-factor antagonist family.</text>
</comment>
<feature type="domain" description="STAS" evidence="3">
    <location>
        <begin position="15"/>
        <end position="103"/>
    </location>
</feature>
<dbReference type="PANTHER" id="PTHR33495">
    <property type="entry name" value="ANTI-SIGMA FACTOR ANTAGONIST TM_1081-RELATED-RELATED"/>
    <property type="match status" value="1"/>
</dbReference>
<evidence type="ECO:0000256" key="1">
    <source>
        <dbReference type="ARBA" id="ARBA00009013"/>
    </source>
</evidence>
<name>A0A9X2CR34_9BACI</name>
<dbReference type="SUPFAM" id="SSF52091">
    <property type="entry name" value="SpoIIaa-like"/>
    <property type="match status" value="1"/>
</dbReference>
<dbReference type="CDD" id="cd07043">
    <property type="entry name" value="STAS_anti-anti-sigma_factors"/>
    <property type="match status" value="1"/>
</dbReference>
<dbReference type="EMBL" id="JAKRYL010000005">
    <property type="protein sequence ID" value="MCL7746711.1"/>
    <property type="molecule type" value="Genomic_DNA"/>
</dbReference>
<reference evidence="4" key="1">
    <citation type="submission" date="2022-02" db="EMBL/GenBank/DDBJ databases">
        <title>Halalkalibacter sp. nov. isolated from Lonar Lake, India.</title>
        <authorList>
            <person name="Joshi A."/>
            <person name="Thite S."/>
            <person name="Lodha T."/>
        </authorList>
    </citation>
    <scope>NUCLEOTIDE SEQUENCE</scope>
    <source>
        <strain evidence="4">MEB205</strain>
    </source>
</reference>
<dbReference type="InterPro" id="IPR003658">
    <property type="entry name" value="Anti-sigma_ant"/>
</dbReference>
<dbReference type="GO" id="GO:0043856">
    <property type="term" value="F:anti-sigma factor antagonist activity"/>
    <property type="evidence" value="ECO:0007669"/>
    <property type="project" value="InterPro"/>
</dbReference>
<dbReference type="PANTHER" id="PTHR33495:SF2">
    <property type="entry name" value="ANTI-SIGMA FACTOR ANTAGONIST TM_1081-RELATED"/>
    <property type="match status" value="1"/>
</dbReference>
<dbReference type="Gene3D" id="3.30.750.24">
    <property type="entry name" value="STAS domain"/>
    <property type="match status" value="1"/>
</dbReference>
<evidence type="ECO:0000256" key="2">
    <source>
        <dbReference type="RuleBase" id="RU003749"/>
    </source>
</evidence>